<proteinExistence type="predicted"/>
<dbReference type="AlphaFoldDB" id="A0A2J4ZT86"/>
<protein>
    <submittedName>
        <fullName evidence="1">DUF4862 domain-containing protein</fullName>
    </submittedName>
</protein>
<name>A0A2J4ZT86_9ENTR</name>
<comment type="caution">
    <text evidence="1">The sequence shown here is derived from an EMBL/GenBank/DDBJ whole genome shotgun (WGS) entry which is preliminary data.</text>
</comment>
<accession>A0A2J4ZT86</accession>
<dbReference type="Proteomes" id="UP000234661">
    <property type="component" value="Unassembled WGS sequence"/>
</dbReference>
<evidence type="ECO:0000313" key="1">
    <source>
        <dbReference type="EMBL" id="PLM66255.1"/>
    </source>
</evidence>
<feature type="non-terminal residue" evidence="1">
    <location>
        <position position="1"/>
    </location>
</feature>
<evidence type="ECO:0000313" key="2">
    <source>
        <dbReference type="Proteomes" id="UP000234661"/>
    </source>
</evidence>
<reference evidence="1 2" key="1">
    <citation type="submission" date="2017-11" db="EMBL/GenBank/DDBJ databases">
        <authorList>
            <person name="Han C.G."/>
        </authorList>
    </citation>
    <scope>NUCLEOTIDE SEQUENCE [LARGE SCALE GENOMIC DNA]</scope>
    <source>
        <strain evidence="1 2">A2</strain>
    </source>
</reference>
<dbReference type="EMBL" id="PIET01000180">
    <property type="protein sequence ID" value="PLM66255.1"/>
    <property type="molecule type" value="Genomic_DNA"/>
</dbReference>
<gene>
    <name evidence="1" type="ORF">CWM85_09080</name>
</gene>
<organism evidence="1 2">
    <name type="scientific">Klebsiella michiganensis</name>
    <dbReference type="NCBI Taxonomy" id="1134687"/>
    <lineage>
        <taxon>Bacteria</taxon>
        <taxon>Pseudomonadati</taxon>
        <taxon>Pseudomonadota</taxon>
        <taxon>Gammaproteobacteria</taxon>
        <taxon>Enterobacterales</taxon>
        <taxon>Enterobacteriaceae</taxon>
        <taxon>Klebsiella/Raoultella group</taxon>
        <taxon>Klebsiella</taxon>
    </lineage>
</organism>
<sequence>GDDPLQFSGIKLLEITASANVDHRIAILRDGISALKQAQ</sequence>
<reference evidence="1 2" key="2">
    <citation type="submission" date="2018-01" db="EMBL/GenBank/DDBJ databases">
        <title>Genomic study of Klebsiella pneumoniae.</title>
        <authorList>
            <person name="Yang Y."/>
            <person name="Bicalho R."/>
        </authorList>
    </citation>
    <scope>NUCLEOTIDE SEQUENCE [LARGE SCALE GENOMIC DNA]</scope>
    <source>
        <strain evidence="1 2">A2</strain>
    </source>
</reference>